<sequence>PEGFNILTCIGGYGHGIMQLTNLGIELAYDPGVMVSYSGRLVRHGVQVAEGDRIVWAWFMRDSVHNYA</sequence>
<evidence type="ECO:0000313" key="1">
    <source>
        <dbReference type="EMBL" id="KAG2086815.1"/>
    </source>
</evidence>
<feature type="non-terminal residue" evidence="1">
    <location>
        <position position="68"/>
    </location>
</feature>
<organism evidence="1 2">
    <name type="scientific">Suillus discolor</name>
    <dbReference type="NCBI Taxonomy" id="1912936"/>
    <lineage>
        <taxon>Eukaryota</taxon>
        <taxon>Fungi</taxon>
        <taxon>Dikarya</taxon>
        <taxon>Basidiomycota</taxon>
        <taxon>Agaricomycotina</taxon>
        <taxon>Agaricomycetes</taxon>
        <taxon>Agaricomycetidae</taxon>
        <taxon>Boletales</taxon>
        <taxon>Suillineae</taxon>
        <taxon>Suillaceae</taxon>
        <taxon>Suillus</taxon>
    </lineage>
</organism>
<dbReference type="OrthoDB" id="2660627at2759"/>
<evidence type="ECO:0000313" key="2">
    <source>
        <dbReference type="Proteomes" id="UP000823399"/>
    </source>
</evidence>
<protein>
    <submittedName>
        <fullName evidence="1">Uncharacterized protein</fullName>
    </submittedName>
</protein>
<comment type="caution">
    <text evidence="1">The sequence shown here is derived from an EMBL/GenBank/DDBJ whole genome shotgun (WGS) entry which is preliminary data.</text>
</comment>
<keyword evidence="2" id="KW-1185">Reference proteome</keyword>
<gene>
    <name evidence="1" type="ORF">F5147DRAFT_540668</name>
</gene>
<dbReference type="GeneID" id="64692486"/>
<feature type="non-terminal residue" evidence="1">
    <location>
        <position position="1"/>
    </location>
</feature>
<accession>A0A9P7ERI0</accession>
<dbReference type="Proteomes" id="UP000823399">
    <property type="component" value="Unassembled WGS sequence"/>
</dbReference>
<dbReference type="Gene3D" id="3.60.130.30">
    <property type="match status" value="1"/>
</dbReference>
<dbReference type="AlphaFoldDB" id="A0A9P7ERI0"/>
<name>A0A9P7ERI0_9AGAM</name>
<proteinExistence type="predicted"/>
<reference evidence="1" key="1">
    <citation type="journal article" date="2020" name="New Phytol.">
        <title>Comparative genomics reveals dynamic genome evolution in host specialist ectomycorrhizal fungi.</title>
        <authorList>
            <person name="Lofgren L.A."/>
            <person name="Nguyen N.H."/>
            <person name="Vilgalys R."/>
            <person name="Ruytinx J."/>
            <person name="Liao H.L."/>
            <person name="Branco S."/>
            <person name="Kuo A."/>
            <person name="LaButti K."/>
            <person name="Lipzen A."/>
            <person name="Andreopoulos W."/>
            <person name="Pangilinan J."/>
            <person name="Riley R."/>
            <person name="Hundley H."/>
            <person name="Na H."/>
            <person name="Barry K."/>
            <person name="Grigoriev I.V."/>
            <person name="Stajich J.E."/>
            <person name="Kennedy P.G."/>
        </authorList>
    </citation>
    <scope>NUCLEOTIDE SEQUENCE</scope>
    <source>
        <strain evidence="1">FC423</strain>
    </source>
</reference>
<dbReference type="EMBL" id="JABBWM010000140">
    <property type="protein sequence ID" value="KAG2086815.1"/>
    <property type="molecule type" value="Genomic_DNA"/>
</dbReference>
<dbReference type="RefSeq" id="XP_041285021.1">
    <property type="nucleotide sequence ID" value="XM_041430227.1"/>
</dbReference>